<dbReference type="InterPro" id="IPR036641">
    <property type="entry name" value="HPT_dom_sf"/>
</dbReference>
<keyword evidence="10 21" id="KW-0547">Nucleotide-binding</keyword>
<dbReference type="CDD" id="cd16922">
    <property type="entry name" value="HATPase_EvgS-ArcB-TorS-like"/>
    <property type="match status" value="1"/>
</dbReference>
<dbReference type="SMART" id="SM00388">
    <property type="entry name" value="HisKA"/>
    <property type="match status" value="1"/>
</dbReference>
<dbReference type="InterPro" id="IPR011006">
    <property type="entry name" value="CheY-like_superfamily"/>
</dbReference>
<dbReference type="CDD" id="cd00082">
    <property type="entry name" value="HisKA"/>
    <property type="match status" value="1"/>
</dbReference>
<feature type="domain" description="PAS" evidence="18">
    <location>
        <begin position="271"/>
        <end position="341"/>
    </location>
</feature>
<evidence type="ECO:0000256" key="1">
    <source>
        <dbReference type="ARBA" id="ARBA00000085"/>
    </source>
</evidence>
<dbReference type="NCBIfam" id="TIGR00229">
    <property type="entry name" value="sensory_box"/>
    <property type="match status" value="1"/>
</dbReference>
<evidence type="ECO:0000256" key="11">
    <source>
        <dbReference type="ARBA" id="ARBA00022989"/>
    </source>
</evidence>
<keyword evidence="8" id="KW-0812">Transmembrane</keyword>
<keyword evidence="6 14" id="KW-0597">Phosphoprotein</keyword>
<evidence type="ECO:0000256" key="12">
    <source>
        <dbReference type="ARBA" id="ARBA00023136"/>
    </source>
</evidence>
<evidence type="ECO:0000259" key="16">
    <source>
        <dbReference type="PROSITE" id="PS50109"/>
    </source>
</evidence>
<dbReference type="Pfam" id="PF00072">
    <property type="entry name" value="Response_reg"/>
    <property type="match status" value="1"/>
</dbReference>
<keyword evidence="7" id="KW-0808">Transferase</keyword>
<dbReference type="SMART" id="SM00091">
    <property type="entry name" value="PAS"/>
    <property type="match status" value="1"/>
</dbReference>
<dbReference type="RefSeq" id="WP_378291434.1">
    <property type="nucleotide sequence ID" value="NZ_JBHULE010000018.1"/>
</dbReference>
<accession>A0ABW5LCR8</accession>
<dbReference type="Pfam" id="PF01627">
    <property type="entry name" value="Hpt"/>
    <property type="match status" value="1"/>
</dbReference>
<evidence type="ECO:0000256" key="2">
    <source>
        <dbReference type="ARBA" id="ARBA00004429"/>
    </source>
</evidence>
<evidence type="ECO:0000256" key="4">
    <source>
        <dbReference type="ARBA" id="ARBA00022475"/>
    </source>
</evidence>
<comment type="caution">
    <text evidence="21">The sequence shown here is derived from an EMBL/GenBank/DDBJ whole genome shotgun (WGS) entry which is preliminary data.</text>
</comment>
<dbReference type="PROSITE" id="PS50112">
    <property type="entry name" value="PAS"/>
    <property type="match status" value="1"/>
</dbReference>
<dbReference type="SUPFAM" id="SSF47226">
    <property type="entry name" value="Histidine-containing phosphotransfer domain, HPT domain"/>
    <property type="match status" value="1"/>
</dbReference>
<keyword evidence="4" id="KW-1003">Cell membrane</keyword>
<keyword evidence="22" id="KW-1185">Reference proteome</keyword>
<evidence type="ECO:0000313" key="22">
    <source>
        <dbReference type="Proteomes" id="UP001597319"/>
    </source>
</evidence>
<dbReference type="SUPFAM" id="SSF47384">
    <property type="entry name" value="Homodimeric domain of signal transducing histidine kinase"/>
    <property type="match status" value="1"/>
</dbReference>
<gene>
    <name evidence="21" type="ORF">ACFSR1_08210</name>
</gene>
<keyword evidence="15" id="KW-0175">Coiled coil</keyword>
<dbReference type="CDD" id="cd00130">
    <property type="entry name" value="PAS"/>
    <property type="match status" value="1"/>
</dbReference>
<dbReference type="SUPFAM" id="SSF55785">
    <property type="entry name" value="PYP-like sensor domain (PAS domain)"/>
    <property type="match status" value="1"/>
</dbReference>
<dbReference type="PROSITE" id="PS50113">
    <property type="entry name" value="PAC"/>
    <property type="match status" value="1"/>
</dbReference>
<evidence type="ECO:0000256" key="8">
    <source>
        <dbReference type="ARBA" id="ARBA00022692"/>
    </source>
</evidence>
<feature type="coiled-coil region" evidence="15">
    <location>
        <begin position="237"/>
        <end position="267"/>
    </location>
</feature>
<dbReference type="Gene3D" id="3.40.50.2300">
    <property type="match status" value="1"/>
</dbReference>
<dbReference type="Gene3D" id="3.30.450.20">
    <property type="entry name" value="PAS domain"/>
    <property type="match status" value="1"/>
</dbReference>
<keyword evidence="12" id="KW-0472">Membrane</keyword>
<dbReference type="PANTHER" id="PTHR43047:SF64">
    <property type="entry name" value="HISTIDINE KINASE CONTAINING CHEY-HOMOLOGOUS RECEIVER DOMAIN AND PAS DOMAIN-RELATED"/>
    <property type="match status" value="1"/>
</dbReference>
<evidence type="ECO:0000259" key="18">
    <source>
        <dbReference type="PROSITE" id="PS50112"/>
    </source>
</evidence>
<dbReference type="InterPro" id="IPR036097">
    <property type="entry name" value="HisK_dim/P_sf"/>
</dbReference>
<dbReference type="SMART" id="SM00387">
    <property type="entry name" value="HATPase_c"/>
    <property type="match status" value="1"/>
</dbReference>
<comment type="catalytic activity">
    <reaction evidence="1">
        <text>ATP + protein L-histidine = ADP + protein N-phospho-L-histidine.</text>
        <dbReference type="EC" id="2.7.13.3"/>
    </reaction>
</comment>
<protein>
    <recommendedName>
        <fullName evidence="3">histidine kinase</fullName>
        <ecNumber evidence="3">2.7.13.3</ecNumber>
    </recommendedName>
</protein>
<dbReference type="InterPro" id="IPR004358">
    <property type="entry name" value="Sig_transdc_His_kin-like_C"/>
</dbReference>
<dbReference type="Pfam" id="PF00512">
    <property type="entry name" value="HisKA"/>
    <property type="match status" value="1"/>
</dbReference>
<feature type="domain" description="PAC" evidence="19">
    <location>
        <begin position="348"/>
        <end position="398"/>
    </location>
</feature>
<keyword evidence="9" id="KW-0418">Kinase</keyword>
<dbReference type="InterPro" id="IPR036890">
    <property type="entry name" value="HATPase_C_sf"/>
</dbReference>
<dbReference type="CDD" id="cd17546">
    <property type="entry name" value="REC_hyHK_CKI1_RcsC-like"/>
    <property type="match status" value="1"/>
</dbReference>
<dbReference type="Gene3D" id="1.20.120.160">
    <property type="entry name" value="HPT domain"/>
    <property type="match status" value="1"/>
</dbReference>
<dbReference type="EC" id="2.7.13.3" evidence="3"/>
<evidence type="ECO:0000259" key="17">
    <source>
        <dbReference type="PROSITE" id="PS50110"/>
    </source>
</evidence>
<dbReference type="SUPFAM" id="SSF55874">
    <property type="entry name" value="ATPase domain of HSP90 chaperone/DNA topoisomerase II/histidine kinase"/>
    <property type="match status" value="1"/>
</dbReference>
<feature type="domain" description="HPt" evidence="20">
    <location>
        <begin position="824"/>
        <end position="922"/>
    </location>
</feature>
<dbReference type="Pfam" id="PF02518">
    <property type="entry name" value="HATPase_c"/>
    <property type="match status" value="1"/>
</dbReference>
<dbReference type="Pfam" id="PF00989">
    <property type="entry name" value="PAS"/>
    <property type="match status" value="1"/>
</dbReference>
<organism evidence="21 22">
    <name type="scientific">Aquimarina rubra</name>
    <dbReference type="NCBI Taxonomy" id="1920033"/>
    <lineage>
        <taxon>Bacteria</taxon>
        <taxon>Pseudomonadati</taxon>
        <taxon>Bacteroidota</taxon>
        <taxon>Flavobacteriia</taxon>
        <taxon>Flavobacteriales</taxon>
        <taxon>Flavobacteriaceae</taxon>
        <taxon>Aquimarina</taxon>
    </lineage>
</organism>
<dbReference type="Gene3D" id="1.10.287.130">
    <property type="match status" value="1"/>
</dbReference>
<comment type="subcellular location">
    <subcellularLocation>
        <location evidence="2">Cell inner membrane</location>
        <topology evidence="2">Multi-pass membrane protein</topology>
    </subcellularLocation>
</comment>
<reference evidence="22" key="1">
    <citation type="journal article" date="2019" name="Int. J. Syst. Evol. Microbiol.">
        <title>The Global Catalogue of Microorganisms (GCM) 10K type strain sequencing project: providing services to taxonomists for standard genome sequencing and annotation.</title>
        <authorList>
            <consortium name="The Broad Institute Genomics Platform"/>
            <consortium name="The Broad Institute Genome Sequencing Center for Infectious Disease"/>
            <person name="Wu L."/>
            <person name="Ma J."/>
        </authorList>
    </citation>
    <scope>NUCLEOTIDE SEQUENCE [LARGE SCALE GENOMIC DNA]</scope>
    <source>
        <strain evidence="22">KCTC 52274</strain>
    </source>
</reference>
<dbReference type="PROSITE" id="PS50894">
    <property type="entry name" value="HPT"/>
    <property type="match status" value="1"/>
</dbReference>
<dbReference type="InterPro" id="IPR013767">
    <property type="entry name" value="PAS_fold"/>
</dbReference>
<dbReference type="SUPFAM" id="SSF52172">
    <property type="entry name" value="CheY-like"/>
    <property type="match status" value="1"/>
</dbReference>
<dbReference type="InterPro" id="IPR003661">
    <property type="entry name" value="HisK_dim/P_dom"/>
</dbReference>
<evidence type="ECO:0000256" key="14">
    <source>
        <dbReference type="PROSITE-ProRule" id="PRU00169"/>
    </source>
</evidence>
<dbReference type="InterPro" id="IPR003594">
    <property type="entry name" value="HATPase_dom"/>
</dbReference>
<sequence>MIQNWFKTLPKKRKSRLPSNREEKDILHLIHFLWNEIDTKTNTSAIKAQIDVFTKLSFENKIKSLPEIYLFLEDHLIEKNIIRKHTKRKLRDKIRTAYPSLSNYPNFAPILLDLKRQELSICKIFLSRIIEKSLELIGVFNDPDLDSIKIDLDAFDNASSIDIIEGRKKLLEFSSTIFSKMKENLGENAITNLYLNAYKQHFQSYHLLDSFTATLNVIPEEIFAKELINFPSKQQMLKMLQKQLHSLEEVNERLTKEIIERKKIEDDLKHSEHLKSRILDTALDGIILTDKNGIVLDWNKQAEIILRINKQETIGQSIYSLVPYKLRQELQNSFENYINTGEGQLINKRVETSVPLRDGTIVYVELTIIAIKTKDDYLFNAFFRDITNKKLIDNEIREAKVFAEKSAKAKSIFLSNMSHEIRTPLNVILGLTGILQKGGFSNPEADKANLDGIQFSAENLLVLVNDILDFSKIEAGKLTWQETDFNIHELINNISRGFKIKADEKGLTYKTVIDPTLPKFIVGDQFRLNQILTNLLGNAIKFTHKGEVVISVTAETKELDVIAIKFSVKDTGIGIPNDKLDNIFSSFYQVHEPGKHKIEGTGLGLSISKQLIELQGGILQAESTPNIGSDFTFSIEYKRSKLTTLKSISNSNITTRFPQSISGMNVLIVEDNRMNQFFIQQLFSIWNINADIAENGKVALQKLDHMNYDLILMDMHMPIMDGPETAMYIRNHENPKIKNIPIVACSADVFPESKKTAMDSGMNFYLTKPIREKALEELLFSLKPYSNKQEIIAQSYTSFTQEIIDDNDQKLCDFSGLHQTFSGDNEIIQSVLEMFIEETPQDYNKLQAAVKDHNLIATSELAHKLKSSFKTVGLSEQALVLQQMEKYGKSKQNSDSIVALMQELDHSYSSIISEIKNEIKNLVSLKTLS</sequence>
<feature type="modified residue" description="Phosphohistidine" evidence="13">
    <location>
        <position position="863"/>
    </location>
</feature>
<feature type="domain" description="Histidine kinase" evidence="16">
    <location>
        <begin position="416"/>
        <end position="639"/>
    </location>
</feature>
<keyword evidence="11" id="KW-1133">Transmembrane helix</keyword>
<dbReference type="PANTHER" id="PTHR43047">
    <property type="entry name" value="TWO-COMPONENT HISTIDINE PROTEIN KINASE"/>
    <property type="match status" value="1"/>
</dbReference>
<evidence type="ECO:0000256" key="13">
    <source>
        <dbReference type="PROSITE-ProRule" id="PRU00110"/>
    </source>
</evidence>
<dbReference type="InterPro" id="IPR008207">
    <property type="entry name" value="Sig_transdc_His_kin_Hpt_dom"/>
</dbReference>
<dbReference type="PRINTS" id="PR00344">
    <property type="entry name" value="BCTRLSENSOR"/>
</dbReference>
<feature type="domain" description="Response regulatory" evidence="17">
    <location>
        <begin position="665"/>
        <end position="783"/>
    </location>
</feature>
<dbReference type="InterPro" id="IPR035965">
    <property type="entry name" value="PAS-like_dom_sf"/>
</dbReference>
<dbReference type="EMBL" id="JBHULE010000018">
    <property type="protein sequence ID" value="MFD2562653.1"/>
    <property type="molecule type" value="Genomic_DNA"/>
</dbReference>
<dbReference type="InterPro" id="IPR001789">
    <property type="entry name" value="Sig_transdc_resp-reg_receiver"/>
</dbReference>
<dbReference type="InterPro" id="IPR005467">
    <property type="entry name" value="His_kinase_dom"/>
</dbReference>
<evidence type="ECO:0000313" key="21">
    <source>
        <dbReference type="EMBL" id="MFD2562653.1"/>
    </source>
</evidence>
<evidence type="ECO:0000256" key="9">
    <source>
        <dbReference type="ARBA" id="ARBA00022777"/>
    </source>
</evidence>
<evidence type="ECO:0000259" key="19">
    <source>
        <dbReference type="PROSITE" id="PS50113"/>
    </source>
</evidence>
<keyword evidence="5" id="KW-0997">Cell inner membrane</keyword>
<evidence type="ECO:0000256" key="3">
    <source>
        <dbReference type="ARBA" id="ARBA00012438"/>
    </source>
</evidence>
<evidence type="ECO:0000259" key="20">
    <source>
        <dbReference type="PROSITE" id="PS50894"/>
    </source>
</evidence>
<feature type="modified residue" description="4-aspartylphosphate" evidence="14">
    <location>
        <position position="714"/>
    </location>
</feature>
<evidence type="ECO:0000256" key="7">
    <source>
        <dbReference type="ARBA" id="ARBA00022679"/>
    </source>
</evidence>
<dbReference type="PROSITE" id="PS50110">
    <property type="entry name" value="RESPONSE_REGULATORY"/>
    <property type="match status" value="1"/>
</dbReference>
<dbReference type="SMART" id="SM00448">
    <property type="entry name" value="REC"/>
    <property type="match status" value="1"/>
</dbReference>
<evidence type="ECO:0000256" key="15">
    <source>
        <dbReference type="SAM" id="Coils"/>
    </source>
</evidence>
<evidence type="ECO:0000256" key="5">
    <source>
        <dbReference type="ARBA" id="ARBA00022519"/>
    </source>
</evidence>
<dbReference type="PROSITE" id="PS50109">
    <property type="entry name" value="HIS_KIN"/>
    <property type="match status" value="1"/>
</dbReference>
<dbReference type="InterPro" id="IPR000700">
    <property type="entry name" value="PAS-assoc_C"/>
</dbReference>
<keyword evidence="10 21" id="KW-0067">ATP-binding</keyword>
<evidence type="ECO:0000256" key="10">
    <source>
        <dbReference type="ARBA" id="ARBA00022840"/>
    </source>
</evidence>
<evidence type="ECO:0000256" key="6">
    <source>
        <dbReference type="ARBA" id="ARBA00022553"/>
    </source>
</evidence>
<dbReference type="Gene3D" id="3.30.565.10">
    <property type="entry name" value="Histidine kinase-like ATPase, C-terminal domain"/>
    <property type="match status" value="1"/>
</dbReference>
<proteinExistence type="predicted"/>
<dbReference type="InterPro" id="IPR000014">
    <property type="entry name" value="PAS"/>
</dbReference>
<dbReference type="Proteomes" id="UP001597319">
    <property type="component" value="Unassembled WGS sequence"/>
</dbReference>
<dbReference type="GO" id="GO:0005524">
    <property type="term" value="F:ATP binding"/>
    <property type="evidence" value="ECO:0007669"/>
    <property type="project" value="UniProtKB-KW"/>
</dbReference>
<name>A0ABW5LCR8_9FLAO</name>